<protein>
    <recommendedName>
        <fullName evidence="4">Transglycosylase SLT domain-containing protein</fullName>
    </recommendedName>
</protein>
<proteinExistence type="predicted"/>
<accession>A0A2K1NYS3</accession>
<feature type="transmembrane region" description="Helical" evidence="1">
    <location>
        <begin position="12"/>
        <end position="30"/>
    </location>
</feature>
<evidence type="ECO:0008006" key="4">
    <source>
        <dbReference type="Google" id="ProtNLM"/>
    </source>
</evidence>
<gene>
    <name evidence="2" type="ORF">X929_07225</name>
</gene>
<dbReference type="OrthoDB" id="45218at2"/>
<evidence type="ECO:0000313" key="3">
    <source>
        <dbReference type="Proteomes" id="UP000236434"/>
    </source>
</evidence>
<keyword evidence="1" id="KW-0812">Transmembrane</keyword>
<organism evidence="2 3">
    <name type="scientific">Petrotoga olearia DSM 13574</name>
    <dbReference type="NCBI Taxonomy" id="1122955"/>
    <lineage>
        <taxon>Bacteria</taxon>
        <taxon>Thermotogati</taxon>
        <taxon>Thermotogota</taxon>
        <taxon>Thermotogae</taxon>
        <taxon>Petrotogales</taxon>
        <taxon>Petrotogaceae</taxon>
        <taxon>Petrotoga</taxon>
    </lineage>
</organism>
<sequence>MRQSLADRSMKYLFLLALLIITCTIIVFLVSKLSNYEKQIIFFEKYLKSNYTLDDTTIKEFVKVFEILYKEFPYVTEYVYPIELLAIGIVETNFKNIKGDNGDSLGYFQIQAPTYWYLKHYYPEFYQRVNFFEPWYWDMVKERPDVQLMTSILYLYDIKLRYGEEDAYSIYNGGSEAYKDKILLRLSILETEFKEFNRR</sequence>
<evidence type="ECO:0000313" key="2">
    <source>
        <dbReference type="EMBL" id="PNR95679.1"/>
    </source>
</evidence>
<dbReference type="RefSeq" id="WP_103067313.1">
    <property type="nucleotide sequence ID" value="NZ_AZRL01000020.1"/>
</dbReference>
<comment type="caution">
    <text evidence="2">The sequence shown here is derived from an EMBL/GenBank/DDBJ whole genome shotgun (WGS) entry which is preliminary data.</text>
</comment>
<dbReference type="Proteomes" id="UP000236434">
    <property type="component" value="Unassembled WGS sequence"/>
</dbReference>
<dbReference type="EMBL" id="AZRL01000020">
    <property type="protein sequence ID" value="PNR95679.1"/>
    <property type="molecule type" value="Genomic_DNA"/>
</dbReference>
<keyword evidence="1" id="KW-1133">Transmembrane helix</keyword>
<keyword evidence="1" id="KW-0472">Membrane</keyword>
<evidence type="ECO:0000256" key="1">
    <source>
        <dbReference type="SAM" id="Phobius"/>
    </source>
</evidence>
<name>A0A2K1NYS3_9BACT</name>
<dbReference type="AlphaFoldDB" id="A0A2K1NYS3"/>
<reference evidence="2 3" key="1">
    <citation type="submission" date="2013-12" db="EMBL/GenBank/DDBJ databases">
        <title>Comparative genomics of Petrotoga isolates.</title>
        <authorList>
            <person name="Nesbo C.L."/>
            <person name="Charchuk R."/>
            <person name="Chow K."/>
        </authorList>
    </citation>
    <scope>NUCLEOTIDE SEQUENCE [LARGE SCALE GENOMIC DNA]</scope>
    <source>
        <strain evidence="2 3">DSM 13574</strain>
    </source>
</reference>